<protein>
    <submittedName>
        <fullName evidence="1">Immunity protein 22</fullName>
    </submittedName>
</protein>
<name>A0A1M5GYS0_FLAJO</name>
<proteinExistence type="predicted"/>
<organism evidence="1 2">
    <name type="scientific">Flavobacterium johnsoniae</name>
    <name type="common">Cytophaga johnsonae</name>
    <dbReference type="NCBI Taxonomy" id="986"/>
    <lineage>
        <taxon>Bacteria</taxon>
        <taxon>Pseudomonadati</taxon>
        <taxon>Bacteroidota</taxon>
        <taxon>Flavobacteriia</taxon>
        <taxon>Flavobacteriales</taxon>
        <taxon>Flavobacteriaceae</taxon>
        <taxon>Flavobacterium</taxon>
    </lineage>
</organism>
<evidence type="ECO:0000313" key="2">
    <source>
        <dbReference type="Proteomes" id="UP000184112"/>
    </source>
</evidence>
<dbReference type="EMBL" id="FQWH01000001">
    <property type="protein sequence ID" value="SHG08914.1"/>
    <property type="molecule type" value="Genomic_DNA"/>
</dbReference>
<dbReference type="RefSeq" id="WP_073408116.1">
    <property type="nucleotide sequence ID" value="NZ_FQWH01000001.1"/>
</dbReference>
<gene>
    <name evidence="1" type="ORF">SAMN05444388_101625</name>
</gene>
<accession>A0A1M5GYS0</accession>
<dbReference type="Proteomes" id="UP000184112">
    <property type="component" value="Unassembled WGS sequence"/>
</dbReference>
<reference evidence="1 2" key="1">
    <citation type="submission" date="2016-11" db="EMBL/GenBank/DDBJ databases">
        <authorList>
            <person name="Jaros S."/>
            <person name="Januszkiewicz K."/>
            <person name="Wedrychowicz H."/>
        </authorList>
    </citation>
    <scope>NUCLEOTIDE SEQUENCE [LARGE SCALE GENOMIC DNA]</scope>
    <source>
        <strain evidence="1 2">DSM 6792</strain>
    </source>
</reference>
<dbReference type="InterPro" id="IPR025560">
    <property type="entry name" value="Imm22"/>
</dbReference>
<sequence length="133" mass="15991">MRTEISHFWFGKFKSEDEYFDFIGEDESYYSEDEIEGKYLSEFAKSQDRNHLDHDFMESGFEDENILFEDKFEKYSYASEWILTAKEKLIQINQNIEEINTIVFISKDQIKNPVSINNSNFNLLYIGEIEYEI</sequence>
<evidence type="ECO:0000313" key="1">
    <source>
        <dbReference type="EMBL" id="SHG08914.1"/>
    </source>
</evidence>
<dbReference type="AlphaFoldDB" id="A0A1M5GYS0"/>
<dbReference type="Pfam" id="PF14112">
    <property type="entry name" value="DUF4284"/>
    <property type="match status" value="1"/>
</dbReference>